<dbReference type="Proteomes" id="UP000184267">
    <property type="component" value="Unassembled WGS sequence"/>
</dbReference>
<proteinExistence type="predicted"/>
<accession>A0A1M2V827</accession>
<protein>
    <submittedName>
        <fullName evidence="1">Uncharacterized protein</fullName>
    </submittedName>
</protein>
<name>A0A1M2V827_TRAPU</name>
<comment type="caution">
    <text evidence="1">The sequence shown here is derived from an EMBL/GenBank/DDBJ whole genome shotgun (WGS) entry which is preliminary data.</text>
</comment>
<reference evidence="1 2" key="1">
    <citation type="submission" date="2016-10" db="EMBL/GenBank/DDBJ databases">
        <title>Genome sequence of the basidiomycete white-rot fungus Trametes pubescens.</title>
        <authorList>
            <person name="Makela M.R."/>
            <person name="Granchi Z."/>
            <person name="Peng M."/>
            <person name="De Vries R.P."/>
            <person name="Grigoriev I."/>
            <person name="Riley R."/>
            <person name="Hilden K."/>
        </authorList>
    </citation>
    <scope>NUCLEOTIDE SEQUENCE [LARGE SCALE GENOMIC DNA]</scope>
    <source>
        <strain evidence="1 2">FBCC735</strain>
    </source>
</reference>
<evidence type="ECO:0000313" key="2">
    <source>
        <dbReference type="Proteomes" id="UP000184267"/>
    </source>
</evidence>
<gene>
    <name evidence="1" type="ORF">TRAPUB_5546</name>
</gene>
<sequence length="75" mass="8416">MALGIDVEKMRERRAGMTGDLGTKEARTHMLAWCGQRLPKEPEAYLASKLRLQLLFEMVLWVMVGAVRGRASAGR</sequence>
<organism evidence="1 2">
    <name type="scientific">Trametes pubescens</name>
    <name type="common">White-rot fungus</name>
    <dbReference type="NCBI Taxonomy" id="154538"/>
    <lineage>
        <taxon>Eukaryota</taxon>
        <taxon>Fungi</taxon>
        <taxon>Dikarya</taxon>
        <taxon>Basidiomycota</taxon>
        <taxon>Agaricomycotina</taxon>
        <taxon>Agaricomycetes</taxon>
        <taxon>Polyporales</taxon>
        <taxon>Polyporaceae</taxon>
        <taxon>Trametes</taxon>
    </lineage>
</organism>
<dbReference type="AlphaFoldDB" id="A0A1M2V827"/>
<evidence type="ECO:0000313" key="1">
    <source>
        <dbReference type="EMBL" id="OJT03724.1"/>
    </source>
</evidence>
<dbReference type="EMBL" id="MNAD01001599">
    <property type="protein sequence ID" value="OJT03724.1"/>
    <property type="molecule type" value="Genomic_DNA"/>
</dbReference>
<keyword evidence="2" id="KW-1185">Reference proteome</keyword>